<keyword evidence="2" id="KW-1133">Transmembrane helix</keyword>
<dbReference type="Pfam" id="PF21376">
    <property type="entry name" value="TOR1A_C"/>
    <property type="match status" value="1"/>
</dbReference>
<dbReference type="Pfam" id="PF06309">
    <property type="entry name" value="Torsin"/>
    <property type="match status" value="1"/>
</dbReference>
<dbReference type="InterPro" id="IPR027417">
    <property type="entry name" value="P-loop_NTPase"/>
</dbReference>
<feature type="transmembrane region" description="Helical" evidence="2">
    <location>
        <begin position="400"/>
        <end position="421"/>
    </location>
</feature>
<dbReference type="GO" id="GO:0019894">
    <property type="term" value="F:kinesin binding"/>
    <property type="evidence" value="ECO:0007669"/>
    <property type="project" value="TreeGrafter"/>
</dbReference>
<reference evidence="5" key="1">
    <citation type="submission" date="2025-08" db="UniProtKB">
        <authorList>
            <consortium name="Ensembl"/>
        </authorList>
    </citation>
    <scope>IDENTIFICATION</scope>
</reference>
<dbReference type="GO" id="GO:0016887">
    <property type="term" value="F:ATP hydrolysis activity"/>
    <property type="evidence" value="ECO:0007669"/>
    <property type="project" value="InterPro"/>
</dbReference>
<dbReference type="PRINTS" id="PR00300">
    <property type="entry name" value="CLPPROTEASEA"/>
</dbReference>
<dbReference type="Ensembl" id="ENSLLET00000028280.1">
    <property type="protein sequence ID" value="ENSLLEP00000027222.1"/>
    <property type="gene ID" value="ENSLLEG00000017046.1"/>
</dbReference>
<dbReference type="InterPro" id="IPR049337">
    <property type="entry name" value="TOR1A_C"/>
</dbReference>
<dbReference type="FunFam" id="3.40.50.300:FF:001719">
    <property type="entry name" value="Torsin"/>
    <property type="match status" value="1"/>
</dbReference>
<feature type="transmembrane region" description="Helical" evidence="2">
    <location>
        <begin position="340"/>
        <end position="357"/>
    </location>
</feature>
<dbReference type="GO" id="GO:0071763">
    <property type="term" value="P:nuclear membrane organization"/>
    <property type="evidence" value="ECO:0007669"/>
    <property type="project" value="TreeGrafter"/>
</dbReference>
<comment type="similarity">
    <text evidence="1">Belongs to the ClpA/ClpB family. Torsin subfamily.</text>
</comment>
<reference evidence="5" key="2">
    <citation type="submission" date="2025-09" db="UniProtKB">
        <authorList>
            <consortium name="Ensembl"/>
        </authorList>
    </citation>
    <scope>IDENTIFICATION</scope>
</reference>
<dbReference type="GO" id="GO:0005635">
    <property type="term" value="C:nuclear envelope"/>
    <property type="evidence" value="ECO:0007669"/>
    <property type="project" value="TreeGrafter"/>
</dbReference>
<keyword evidence="6" id="KW-1185">Reference proteome</keyword>
<accession>A0A8C5PSH0</accession>
<dbReference type="SUPFAM" id="SSF52540">
    <property type="entry name" value="P-loop containing nucleoside triphosphate hydrolases"/>
    <property type="match status" value="1"/>
</dbReference>
<keyword evidence="3" id="KW-0732">Signal</keyword>
<evidence type="ECO:0000256" key="3">
    <source>
        <dbReference type="SAM" id="SignalP"/>
    </source>
</evidence>
<evidence type="ECO:0000256" key="2">
    <source>
        <dbReference type="SAM" id="Phobius"/>
    </source>
</evidence>
<dbReference type="GO" id="GO:0005788">
    <property type="term" value="C:endoplasmic reticulum lumen"/>
    <property type="evidence" value="ECO:0007669"/>
    <property type="project" value="TreeGrafter"/>
</dbReference>
<keyword evidence="2" id="KW-0812">Transmembrane</keyword>
<evidence type="ECO:0000259" key="4">
    <source>
        <dbReference type="Pfam" id="PF21376"/>
    </source>
</evidence>
<dbReference type="GO" id="GO:0034504">
    <property type="term" value="P:protein localization to nucleus"/>
    <property type="evidence" value="ECO:0007669"/>
    <property type="project" value="TreeGrafter"/>
</dbReference>
<feature type="transmembrane region" description="Helical" evidence="2">
    <location>
        <begin position="364"/>
        <end position="388"/>
    </location>
</feature>
<evidence type="ECO:0000256" key="1">
    <source>
        <dbReference type="ARBA" id="ARBA00006235"/>
    </source>
</evidence>
<protein>
    <recommendedName>
        <fullName evidence="4">Torsin-1A C-terminal domain-containing protein</fullName>
    </recommendedName>
</protein>
<proteinExistence type="inferred from homology"/>
<evidence type="ECO:0000313" key="6">
    <source>
        <dbReference type="Proteomes" id="UP000694569"/>
    </source>
</evidence>
<dbReference type="Gene3D" id="3.40.50.300">
    <property type="entry name" value="P-loop containing nucleotide triphosphate hydrolases"/>
    <property type="match status" value="1"/>
</dbReference>
<organism evidence="5 6">
    <name type="scientific">Leptobrachium leishanense</name>
    <name type="common">Leishan spiny toad</name>
    <dbReference type="NCBI Taxonomy" id="445787"/>
    <lineage>
        <taxon>Eukaryota</taxon>
        <taxon>Metazoa</taxon>
        <taxon>Chordata</taxon>
        <taxon>Craniata</taxon>
        <taxon>Vertebrata</taxon>
        <taxon>Euteleostomi</taxon>
        <taxon>Amphibia</taxon>
        <taxon>Batrachia</taxon>
        <taxon>Anura</taxon>
        <taxon>Pelobatoidea</taxon>
        <taxon>Megophryidae</taxon>
        <taxon>Leptobrachium</taxon>
    </lineage>
</organism>
<feature type="domain" description="Torsin-1A C-terminal" evidence="4">
    <location>
        <begin position="271"/>
        <end position="328"/>
    </location>
</feature>
<keyword evidence="2" id="KW-0472">Membrane</keyword>
<dbReference type="PANTHER" id="PTHR10760:SF17">
    <property type="entry name" value="TORSIN"/>
    <property type="match status" value="1"/>
</dbReference>
<dbReference type="GeneTree" id="ENSGT00950000182888"/>
<evidence type="ECO:0000313" key="5">
    <source>
        <dbReference type="Ensembl" id="ENSLLEP00000027222.1"/>
    </source>
</evidence>
<dbReference type="InterPro" id="IPR001270">
    <property type="entry name" value="ClpA/B"/>
</dbReference>
<dbReference type="Proteomes" id="UP000694569">
    <property type="component" value="Unplaced"/>
</dbReference>
<dbReference type="InterPro" id="IPR010448">
    <property type="entry name" value="Torsin"/>
</dbReference>
<sequence length="435" mass="50119">MEKPLFVVLGLLLLAPARPEPVTGAVIGLLAVAGGGYFTWKSLSPRNECNEKGRLDIKALQADLENRVFGQHLAKGITLRGLSGFLRNKNPRKALAMSFHGSTGTGKNYISQIIAQHLYPDGMKSRYVHQFVATLHFPHIQHLDTYKDQLQQWIRRNVTDCKRSVFIFDEVDKMHPGLIDAIKPYLDYYEHIGGVDYRKAIFIFLSNTAGEVISKLALDFWKAGKVREDIKLSDVEHQLSLSAFNKNNSGFWHSSLIDRHLIDLYVPFLPLEQQHVKMCIKREIMDRGIIVDVELISKVANDMTYYPKDEKVFSVKGCKVVSTKLNLYLLPTIMDRPRNLNIFSGFFNFVSWVFWGICSSISNFFHFVFWAIFSLFLNIFYIISWVFWGICSSISNFFNFVFWAISSLFLNIFYIISWVFWGICSSISNFFNLVF</sequence>
<feature type="chain" id="PRO_5034640301" description="Torsin-1A C-terminal domain-containing protein" evidence="3">
    <location>
        <begin position="20"/>
        <end position="435"/>
    </location>
</feature>
<dbReference type="PANTHER" id="PTHR10760">
    <property type="entry name" value="TORSIN"/>
    <property type="match status" value="1"/>
</dbReference>
<dbReference type="GO" id="GO:0005524">
    <property type="term" value="F:ATP binding"/>
    <property type="evidence" value="ECO:0007669"/>
    <property type="project" value="InterPro"/>
</dbReference>
<name>A0A8C5PSH0_9ANUR</name>
<feature type="signal peptide" evidence="3">
    <location>
        <begin position="1"/>
        <end position="19"/>
    </location>
</feature>
<dbReference type="AlphaFoldDB" id="A0A8C5PSH0"/>